<feature type="transmembrane region" description="Helical" evidence="2">
    <location>
        <begin position="218"/>
        <end position="238"/>
    </location>
</feature>
<organism evidence="4 5">
    <name type="scientific">Marinobacter xestospongiae</name>
    <dbReference type="NCBI Taxonomy" id="994319"/>
    <lineage>
        <taxon>Bacteria</taxon>
        <taxon>Pseudomonadati</taxon>
        <taxon>Pseudomonadota</taxon>
        <taxon>Gammaproteobacteria</taxon>
        <taxon>Pseudomonadales</taxon>
        <taxon>Marinobacteraceae</taxon>
        <taxon>Marinobacter</taxon>
    </lineage>
</organism>
<proteinExistence type="predicted"/>
<comment type="caution">
    <text evidence="4">The sequence shown here is derived from an EMBL/GenBank/DDBJ whole genome shotgun (WGS) entry which is preliminary data.</text>
</comment>
<keyword evidence="2" id="KW-1133">Transmembrane helix</keyword>
<reference evidence="4 5" key="1">
    <citation type="submission" date="2023-10" db="EMBL/GenBank/DDBJ databases">
        <title>Characteristics and mechanism of a salt-tolerant marine origin heterotrophic nitrifying- aerobic denitrifying bacteria Marinobacter xestospongiae HN1.</title>
        <authorList>
            <person name="Qi R."/>
        </authorList>
    </citation>
    <scope>NUCLEOTIDE SEQUENCE [LARGE SCALE GENOMIC DNA]</scope>
    <source>
        <strain evidence="4 5">HN1</strain>
    </source>
</reference>
<feature type="domain" description="CAAX prenyl protease 2/Lysostaphin resistance protein A-like" evidence="3">
    <location>
        <begin position="162"/>
        <end position="255"/>
    </location>
</feature>
<evidence type="ECO:0000313" key="4">
    <source>
        <dbReference type="EMBL" id="MDV2079226.1"/>
    </source>
</evidence>
<keyword evidence="2" id="KW-0472">Membrane</keyword>
<sequence length="274" mass="29478">MHHKPQGVPDNHPNPGKTALNGGSPSRDVSVGDFPFYHGQPVTLNSGQWLLVLAAVALGFACITAPIPVLISPAGIVIRTVLFAVVPLVALRCVAGPHWKALFRRVRGVDIGWMVAFATLNLIVSSLVGILVMKLFGADVNVAVGGLANQAVADQMVFFLRSVPQLLGEEVLTILPFLAILYWMHNRLGLSRGISVLIAWVVSAVIFGLAHLPSYNWNWLQCILVIGSARLVLTLAYIKTRNLWVSTGAHIINDWAIFGFVIIASAPGFSQAVP</sequence>
<dbReference type="RefSeq" id="WP_316973833.1">
    <property type="nucleotide sequence ID" value="NZ_JAWIIJ010000006.1"/>
</dbReference>
<evidence type="ECO:0000313" key="5">
    <source>
        <dbReference type="Proteomes" id="UP001269819"/>
    </source>
</evidence>
<feature type="transmembrane region" description="Helical" evidence="2">
    <location>
        <begin position="166"/>
        <end position="184"/>
    </location>
</feature>
<feature type="transmembrane region" description="Helical" evidence="2">
    <location>
        <begin position="77"/>
        <end position="99"/>
    </location>
</feature>
<evidence type="ECO:0000259" key="3">
    <source>
        <dbReference type="Pfam" id="PF02517"/>
    </source>
</evidence>
<evidence type="ECO:0000256" key="2">
    <source>
        <dbReference type="SAM" id="Phobius"/>
    </source>
</evidence>
<feature type="transmembrane region" description="Helical" evidence="2">
    <location>
        <begin position="250"/>
        <end position="269"/>
    </location>
</feature>
<feature type="transmembrane region" description="Helical" evidence="2">
    <location>
        <begin position="111"/>
        <end position="133"/>
    </location>
</feature>
<dbReference type="Pfam" id="PF02517">
    <property type="entry name" value="Rce1-like"/>
    <property type="match status" value="1"/>
</dbReference>
<name>A0ABU3VY95_9GAMM</name>
<evidence type="ECO:0000256" key="1">
    <source>
        <dbReference type="SAM" id="MobiDB-lite"/>
    </source>
</evidence>
<dbReference type="Proteomes" id="UP001269819">
    <property type="component" value="Unassembled WGS sequence"/>
</dbReference>
<protein>
    <submittedName>
        <fullName evidence="4">Type II CAAX endopeptidase family protein</fullName>
    </submittedName>
</protein>
<dbReference type="InterPro" id="IPR003675">
    <property type="entry name" value="Rce1/LyrA-like_dom"/>
</dbReference>
<feature type="transmembrane region" description="Helical" evidence="2">
    <location>
        <begin position="49"/>
        <end position="71"/>
    </location>
</feature>
<feature type="transmembrane region" description="Helical" evidence="2">
    <location>
        <begin position="196"/>
        <end position="212"/>
    </location>
</feature>
<keyword evidence="5" id="KW-1185">Reference proteome</keyword>
<dbReference type="EMBL" id="JAWIIJ010000006">
    <property type="protein sequence ID" value="MDV2079226.1"/>
    <property type="molecule type" value="Genomic_DNA"/>
</dbReference>
<feature type="region of interest" description="Disordered" evidence="1">
    <location>
        <begin position="1"/>
        <end position="24"/>
    </location>
</feature>
<gene>
    <name evidence="4" type="ORF">RYS15_11030</name>
</gene>
<accession>A0ABU3VY95</accession>
<keyword evidence="2" id="KW-0812">Transmembrane</keyword>